<accession>A0A5H2YGZ6</accession>
<evidence type="ECO:0000313" key="2">
    <source>
        <dbReference type="EMBL" id="BBN70400.1"/>
    </source>
</evidence>
<dbReference type="AlphaFoldDB" id="A0A5H2YGZ6"/>
<protein>
    <submittedName>
        <fullName evidence="2">Uncharacterized protein</fullName>
    </submittedName>
</protein>
<evidence type="ECO:0000256" key="1">
    <source>
        <dbReference type="SAM" id="Phobius"/>
    </source>
</evidence>
<keyword evidence="1" id="KW-0472">Membrane</keyword>
<dbReference type="EMBL" id="AP021805">
    <property type="protein sequence ID" value="BBN70400.1"/>
    <property type="molecule type" value="Genomic_DNA"/>
</dbReference>
<organism evidence="2">
    <name type="scientific">Prunus dulcis</name>
    <name type="common">Almond</name>
    <name type="synonym">Amygdalus dulcis</name>
    <dbReference type="NCBI Taxonomy" id="3755"/>
    <lineage>
        <taxon>Eukaryota</taxon>
        <taxon>Viridiplantae</taxon>
        <taxon>Streptophyta</taxon>
        <taxon>Embryophyta</taxon>
        <taxon>Tracheophyta</taxon>
        <taxon>Spermatophyta</taxon>
        <taxon>Magnoliopsida</taxon>
        <taxon>eudicotyledons</taxon>
        <taxon>Gunneridae</taxon>
        <taxon>Pentapetalae</taxon>
        <taxon>rosids</taxon>
        <taxon>fabids</taxon>
        <taxon>Rosales</taxon>
        <taxon>Rosaceae</taxon>
        <taxon>Amygdaloideae</taxon>
        <taxon>Amygdaleae</taxon>
        <taxon>Prunus</taxon>
    </lineage>
</organism>
<gene>
    <name evidence="2" type="ORF">Prudu_1468S000400</name>
</gene>
<keyword evidence="1" id="KW-0812">Transmembrane</keyword>
<feature type="transmembrane region" description="Helical" evidence="1">
    <location>
        <begin position="27"/>
        <end position="47"/>
    </location>
</feature>
<sequence length="78" mass="8707">MGLLMNCPLTSSKRPTTLHMSWSYPTLIQLCCVGAATYPIMWLCSFVSDLQSQQTMENLSGSAQCLVLFPRDDSPSFR</sequence>
<keyword evidence="1" id="KW-1133">Transmembrane helix</keyword>
<feature type="non-terminal residue" evidence="2">
    <location>
        <position position="78"/>
    </location>
</feature>
<reference evidence="2" key="1">
    <citation type="journal article" date="2019" name="Science">
        <title>Mutation of a bHLH transcription factor allowed almond domestication.</title>
        <authorList>
            <person name="Sanchez-Perez R."/>
            <person name="Pavan S."/>
            <person name="Mazzeo R."/>
            <person name="Moldovan C."/>
            <person name="Aiese Cigliano R."/>
            <person name="Del Cueto J."/>
            <person name="Ricciardi F."/>
            <person name="Lotti C."/>
            <person name="Ricciardi L."/>
            <person name="Dicenta F."/>
            <person name="Lopez-Marques R.L."/>
            <person name="Lindberg Moller B."/>
        </authorList>
    </citation>
    <scope>NUCLEOTIDE SEQUENCE</scope>
</reference>
<name>A0A5H2YGZ6_PRUDU</name>
<proteinExistence type="predicted"/>